<protein>
    <submittedName>
        <fullName evidence="3">Uncharacterized protein</fullName>
    </submittedName>
</protein>
<dbReference type="Pfam" id="PF03398">
    <property type="entry name" value="Ist1"/>
    <property type="match status" value="1"/>
</dbReference>
<dbReference type="EMBL" id="JROU02000558">
    <property type="protein sequence ID" value="OEH78972.1"/>
    <property type="molecule type" value="Genomic_DNA"/>
</dbReference>
<reference evidence="3 4" key="1">
    <citation type="journal article" date="2016" name="BMC Genomics">
        <title>Comparative genomics reveals Cyclospora cayetanensis possesses coccidia-like metabolism and invasion components but unique surface antigens.</title>
        <authorList>
            <person name="Liu S."/>
            <person name="Wang L."/>
            <person name="Zheng H."/>
            <person name="Xu Z."/>
            <person name="Roellig D.M."/>
            <person name="Li N."/>
            <person name="Frace M.A."/>
            <person name="Tang K."/>
            <person name="Arrowood M.J."/>
            <person name="Moss D.M."/>
            <person name="Zhang L."/>
            <person name="Feng Y."/>
            <person name="Xiao L."/>
        </authorList>
    </citation>
    <scope>NUCLEOTIDE SEQUENCE [LARGE SCALE GENOMIC DNA]</scope>
    <source>
        <strain evidence="3 4">CHN_HEN01</strain>
    </source>
</reference>
<name>A0A1D3D6A6_9EIME</name>
<dbReference type="Gene3D" id="1.20.1260.60">
    <property type="entry name" value="Vacuolar protein sorting-associated protein Ist1"/>
    <property type="match status" value="1"/>
</dbReference>
<dbReference type="InterPro" id="IPR042277">
    <property type="entry name" value="IST1-like"/>
</dbReference>
<dbReference type="GO" id="GO:0015031">
    <property type="term" value="P:protein transport"/>
    <property type="evidence" value="ECO:0007669"/>
    <property type="project" value="InterPro"/>
</dbReference>
<comment type="similarity">
    <text evidence="1">Belongs to the IST1 family.</text>
</comment>
<accession>A0A1D3D6A6</accession>
<dbReference type="AlphaFoldDB" id="A0A1D3D6A6"/>
<evidence type="ECO:0000256" key="1">
    <source>
        <dbReference type="ARBA" id="ARBA00005536"/>
    </source>
</evidence>
<organism evidence="3 4">
    <name type="scientific">Cyclospora cayetanensis</name>
    <dbReference type="NCBI Taxonomy" id="88456"/>
    <lineage>
        <taxon>Eukaryota</taxon>
        <taxon>Sar</taxon>
        <taxon>Alveolata</taxon>
        <taxon>Apicomplexa</taxon>
        <taxon>Conoidasida</taxon>
        <taxon>Coccidia</taxon>
        <taxon>Eucoccidiorida</taxon>
        <taxon>Eimeriorina</taxon>
        <taxon>Eimeriidae</taxon>
        <taxon>Cyclospora</taxon>
    </lineage>
</organism>
<sequence length="424" mass="47150">MAISRELELLGVFPYAFLSTLRSLHTVMSPWFVLDVYSKQEGREEGARLKGEHLLREYRLERAMEILVTVCIDELTTVRRQLGMKYGEAFVDSALKNAKQEVHFKLVHALSLAPPLEFDLQQLLCGIAKEYLISNWKPSIALEERQACDFIPRPSLASRQIGGVPLRVFANCPEVTNLLVIYDLYCSHRCDDSATVHSYQKSPEKEPPVSSRCSRSDHMTNALAEPFSCRYHAEGVPGSSGMPTKASGKQALEMHNSRGYTGLPQSPELLENQLSFPALEPPPHPNSTYSDAPAVEGIPLGTSKDRVLATSRDQPFTLHRQYSDSWSREDCDTPLHQEIAFSGWPSPGSEVFPITPDKVQPRSQQRRGCRISEEAGQTTNGSAMVSRGEEMPVSALCAREEFMRHSGTCSPPIPTAAIPAYFLA</sequence>
<evidence type="ECO:0000256" key="2">
    <source>
        <dbReference type="SAM" id="MobiDB-lite"/>
    </source>
</evidence>
<evidence type="ECO:0000313" key="3">
    <source>
        <dbReference type="EMBL" id="OEH78972.1"/>
    </source>
</evidence>
<keyword evidence="4" id="KW-1185">Reference proteome</keyword>
<dbReference type="InParanoid" id="A0A1D3D6A6"/>
<gene>
    <name evidence="3" type="ORF">cyc_02320</name>
</gene>
<dbReference type="Proteomes" id="UP000095192">
    <property type="component" value="Unassembled WGS sequence"/>
</dbReference>
<dbReference type="VEuPathDB" id="ToxoDB:cyc_02320"/>
<dbReference type="InterPro" id="IPR005061">
    <property type="entry name" value="Ist1"/>
</dbReference>
<dbReference type="VEuPathDB" id="ToxoDB:LOC34619193"/>
<evidence type="ECO:0000313" key="4">
    <source>
        <dbReference type="Proteomes" id="UP000095192"/>
    </source>
</evidence>
<proteinExistence type="inferred from homology"/>
<feature type="region of interest" description="Disordered" evidence="2">
    <location>
        <begin position="197"/>
        <end position="217"/>
    </location>
</feature>
<comment type="caution">
    <text evidence="3">The sequence shown here is derived from an EMBL/GenBank/DDBJ whole genome shotgun (WGS) entry which is preliminary data.</text>
</comment>